<evidence type="ECO:0000256" key="1">
    <source>
        <dbReference type="SAM" id="SignalP"/>
    </source>
</evidence>
<dbReference type="Pfam" id="PF00930">
    <property type="entry name" value="DPPIV_N"/>
    <property type="match status" value="1"/>
</dbReference>
<dbReference type="Gene3D" id="2.140.10.30">
    <property type="entry name" value="Dipeptidylpeptidase IV, N-terminal domain"/>
    <property type="match status" value="1"/>
</dbReference>
<dbReference type="Proteomes" id="UP001596052">
    <property type="component" value="Unassembled WGS sequence"/>
</dbReference>
<proteinExistence type="predicted"/>
<comment type="caution">
    <text evidence="4">The sequence shown here is derived from an EMBL/GenBank/DDBJ whole genome shotgun (WGS) entry which is preliminary data.</text>
</comment>
<dbReference type="InterPro" id="IPR002469">
    <property type="entry name" value="Peptidase_S9B_N"/>
</dbReference>
<keyword evidence="1" id="KW-0732">Signal</keyword>
<dbReference type="PANTHER" id="PTHR11731:SF193">
    <property type="entry name" value="DIPEPTIDYL PEPTIDASE 9"/>
    <property type="match status" value="1"/>
</dbReference>
<dbReference type="EMBL" id="JBHSMQ010000007">
    <property type="protein sequence ID" value="MFC5456789.1"/>
    <property type="molecule type" value="Genomic_DNA"/>
</dbReference>
<sequence length="748" mass="83297">MKFRLLCFLLAALQGATFTHAAGDPAQLTLASIFTDEEYKEEKMEALHWSKKGACYFSLEPLGKDKEGKDIPGKDLVRHEVATGLQTVIASAKTLTAPGEKKPLSVDSFEFSEDESQVLLFANTRKVWRKNTRGDYWVLNVATGALRKVGGDAAPATLMFAKFSPDGSRVAYVQKNNLYVQSLADMKITAVTADGSATLINGASDWVNEEELELRDCFRWSPDGARLLFWQFDTRDVKLFTLVNQADGRYPRITTFPYPKAGEKNSATRLGVVSAAGGGITWLAVPGDPREHYLPHAEWTPDGKAVLLQQFNRLQNTLHVMRADPATGATQVVLTETDKAWVDNMNPVRWIGDDFLWLSERSGWRHAYRATLAGEVTPITQGEFDVMDVRQVDAKGGWLYYDASPTNATQRYLYRIGLKDGEPQRLSPADQPGTHTYSLSEDTQWAVHTYSTATTPPVIQLVSLPDHKTKSVLRSQKRLREKLAALKLPKVDFMRVDIGGGISCDAFCITAQDLDNSRTHPLLMHVYGEPAGQTVKDVWSGQRGLWHWMLAQQGYVVASVDTRGTPGPHGRDWRKGIYLKLGVINSQEQAAATQALLQRFTFLDPQRVGIWGWSGGGSSSLDAIFRYPDLYQTAMAVAPVPDRSLYDTIYEERYMGLPKGNAEGYRLGSPITHAAALKGNLLIVHGTGDDNVHYQGTEKLINELVAKNKHFTVMPYPNRDHAINSGKGTQRHLYELMTNYLHQHLPVK</sequence>
<dbReference type="Pfam" id="PF00326">
    <property type="entry name" value="Peptidase_S9"/>
    <property type="match status" value="1"/>
</dbReference>
<evidence type="ECO:0000259" key="2">
    <source>
        <dbReference type="Pfam" id="PF00326"/>
    </source>
</evidence>
<keyword evidence="5" id="KW-1185">Reference proteome</keyword>
<dbReference type="PANTHER" id="PTHR11731">
    <property type="entry name" value="PROTEASE FAMILY S9B,C DIPEPTIDYL-PEPTIDASE IV-RELATED"/>
    <property type="match status" value="1"/>
</dbReference>
<protein>
    <submittedName>
        <fullName evidence="4">S9 family peptidase</fullName>
    </submittedName>
</protein>
<dbReference type="SUPFAM" id="SSF82171">
    <property type="entry name" value="DPP6 N-terminal domain-like"/>
    <property type="match status" value="1"/>
</dbReference>
<dbReference type="InterPro" id="IPR050278">
    <property type="entry name" value="Serine_Prot_S9B/DPPIV"/>
</dbReference>
<feature type="signal peptide" evidence="1">
    <location>
        <begin position="1"/>
        <end position="21"/>
    </location>
</feature>
<dbReference type="SUPFAM" id="SSF53474">
    <property type="entry name" value="alpha/beta-Hydrolases"/>
    <property type="match status" value="1"/>
</dbReference>
<evidence type="ECO:0000313" key="4">
    <source>
        <dbReference type="EMBL" id="MFC5456789.1"/>
    </source>
</evidence>
<organism evidence="4 5">
    <name type="scientific">Prosthecobacter fluviatilis</name>
    <dbReference type="NCBI Taxonomy" id="445931"/>
    <lineage>
        <taxon>Bacteria</taxon>
        <taxon>Pseudomonadati</taxon>
        <taxon>Verrucomicrobiota</taxon>
        <taxon>Verrucomicrobiia</taxon>
        <taxon>Verrucomicrobiales</taxon>
        <taxon>Verrucomicrobiaceae</taxon>
        <taxon>Prosthecobacter</taxon>
    </lineage>
</organism>
<dbReference type="InterPro" id="IPR029058">
    <property type="entry name" value="AB_hydrolase_fold"/>
</dbReference>
<dbReference type="Gene3D" id="3.40.50.1820">
    <property type="entry name" value="alpha/beta hydrolase"/>
    <property type="match status" value="1"/>
</dbReference>
<feature type="chain" id="PRO_5046871675" evidence="1">
    <location>
        <begin position="22"/>
        <end position="748"/>
    </location>
</feature>
<feature type="domain" description="Peptidase S9 prolyl oligopeptidase catalytic" evidence="2">
    <location>
        <begin position="549"/>
        <end position="745"/>
    </location>
</feature>
<name>A0ABW0KTP3_9BACT</name>
<feature type="domain" description="Dipeptidylpeptidase IV N-terminal" evidence="3">
    <location>
        <begin position="112"/>
        <end position="457"/>
    </location>
</feature>
<dbReference type="InterPro" id="IPR001375">
    <property type="entry name" value="Peptidase_S9_cat"/>
</dbReference>
<dbReference type="RefSeq" id="WP_377169397.1">
    <property type="nucleotide sequence ID" value="NZ_JBHSMQ010000007.1"/>
</dbReference>
<evidence type="ECO:0000259" key="3">
    <source>
        <dbReference type="Pfam" id="PF00930"/>
    </source>
</evidence>
<accession>A0ABW0KTP3</accession>
<reference evidence="5" key="1">
    <citation type="journal article" date="2019" name="Int. J. Syst. Evol. Microbiol.">
        <title>The Global Catalogue of Microorganisms (GCM) 10K type strain sequencing project: providing services to taxonomists for standard genome sequencing and annotation.</title>
        <authorList>
            <consortium name="The Broad Institute Genomics Platform"/>
            <consortium name="The Broad Institute Genome Sequencing Center for Infectious Disease"/>
            <person name="Wu L."/>
            <person name="Ma J."/>
        </authorList>
    </citation>
    <scope>NUCLEOTIDE SEQUENCE [LARGE SCALE GENOMIC DNA]</scope>
    <source>
        <strain evidence="5">CGMCC 4.1469</strain>
    </source>
</reference>
<evidence type="ECO:0000313" key="5">
    <source>
        <dbReference type="Proteomes" id="UP001596052"/>
    </source>
</evidence>
<gene>
    <name evidence="4" type="ORF">ACFQDI_18120</name>
</gene>